<dbReference type="EMBL" id="FOOQ01000008">
    <property type="protein sequence ID" value="SFH00007.1"/>
    <property type="molecule type" value="Genomic_DNA"/>
</dbReference>
<reference evidence="3" key="1">
    <citation type="submission" date="2016-10" db="EMBL/GenBank/DDBJ databases">
        <authorList>
            <person name="Varghese N."/>
            <person name="Submissions S."/>
        </authorList>
    </citation>
    <scope>NUCLEOTIDE SEQUENCE [LARGE SCALE GENOMIC DNA]</scope>
    <source>
        <strain evidence="3">CGMCC 1.7739</strain>
    </source>
</reference>
<gene>
    <name evidence="2" type="ORF">SAMN04488063_3535</name>
</gene>
<dbReference type="RefSeq" id="WP_092893886.1">
    <property type="nucleotide sequence ID" value="NZ_FOOQ01000008.1"/>
</dbReference>
<sequence length="185" mass="19233">MRRALLVLAAVAVLLTTSLPTGGFTAAQADRSVSVAVVDDSKALLGVELRAERRPPESAPNSEAATGATTATERRPKAGTAAAGRATASPAGREGPSDAPRTVLSVTLRNRLPDADSLRASVHLVDDGVRSDASTSLVVRDEATTRLSNVDCEDTVRIVARAGGTRIELDREVPCERGRSIAPGR</sequence>
<feature type="region of interest" description="Disordered" evidence="1">
    <location>
        <begin position="48"/>
        <end position="100"/>
    </location>
</feature>
<keyword evidence="3" id="KW-1185">Reference proteome</keyword>
<organism evidence="2 3">
    <name type="scientific">Halopelagius inordinatus</name>
    <dbReference type="NCBI Taxonomy" id="553467"/>
    <lineage>
        <taxon>Archaea</taxon>
        <taxon>Methanobacteriati</taxon>
        <taxon>Methanobacteriota</taxon>
        <taxon>Stenosarchaea group</taxon>
        <taxon>Halobacteria</taxon>
        <taxon>Halobacteriales</taxon>
        <taxon>Haloferacaceae</taxon>
    </lineage>
</organism>
<evidence type="ECO:0000256" key="1">
    <source>
        <dbReference type="SAM" id="MobiDB-lite"/>
    </source>
</evidence>
<accession>A0A1I2WH58</accession>
<name>A0A1I2WH58_9EURY</name>
<dbReference type="Proteomes" id="UP000198876">
    <property type="component" value="Unassembled WGS sequence"/>
</dbReference>
<proteinExistence type="predicted"/>
<protein>
    <submittedName>
        <fullName evidence="2">Uncharacterized protein</fullName>
    </submittedName>
</protein>
<evidence type="ECO:0000313" key="3">
    <source>
        <dbReference type="Proteomes" id="UP000198876"/>
    </source>
</evidence>
<feature type="compositionally biased region" description="Low complexity" evidence="1">
    <location>
        <begin position="78"/>
        <end position="93"/>
    </location>
</feature>
<evidence type="ECO:0000313" key="2">
    <source>
        <dbReference type="EMBL" id="SFH00007.1"/>
    </source>
</evidence>
<dbReference type="AlphaFoldDB" id="A0A1I2WH58"/>